<dbReference type="InterPro" id="IPR008758">
    <property type="entry name" value="Peptidase_S28"/>
</dbReference>
<evidence type="ECO:0000256" key="5">
    <source>
        <dbReference type="ARBA" id="ARBA00023180"/>
    </source>
</evidence>
<dbReference type="GO" id="GO:0006508">
    <property type="term" value="P:proteolysis"/>
    <property type="evidence" value="ECO:0007669"/>
    <property type="project" value="UniProtKB-KW"/>
</dbReference>
<reference evidence="6 7" key="1">
    <citation type="submission" date="2016-03" db="EMBL/GenBank/DDBJ databases">
        <title>Comparative genomics of Pseudogymnoascus destructans, the fungus causing white-nose syndrome of bats.</title>
        <authorList>
            <person name="Palmer J.M."/>
            <person name="Drees K.P."/>
            <person name="Foster J.T."/>
            <person name="Lindner D.L."/>
        </authorList>
    </citation>
    <scope>NUCLEOTIDE SEQUENCE [LARGE SCALE GENOMIC DNA]</scope>
    <source>
        <strain evidence="6 7">UAMH 10579</strain>
    </source>
</reference>
<name>A0A2P2SW16_9PEZI</name>
<dbReference type="GO" id="GO:0070008">
    <property type="term" value="F:serine-type exopeptidase activity"/>
    <property type="evidence" value="ECO:0007669"/>
    <property type="project" value="InterPro"/>
</dbReference>
<proteinExistence type="inferred from homology"/>
<dbReference type="Gene3D" id="3.40.50.1820">
    <property type="entry name" value="alpha/beta hydrolase"/>
    <property type="match status" value="1"/>
</dbReference>
<dbReference type="Proteomes" id="UP000091956">
    <property type="component" value="Unassembled WGS sequence"/>
</dbReference>
<evidence type="ECO:0000256" key="3">
    <source>
        <dbReference type="ARBA" id="ARBA00022729"/>
    </source>
</evidence>
<dbReference type="OrthoDB" id="1735038at2759"/>
<evidence type="ECO:0000313" key="7">
    <source>
        <dbReference type="Proteomes" id="UP000091956"/>
    </source>
</evidence>
<dbReference type="GeneID" id="28834080"/>
<gene>
    <name evidence="6" type="primary">PRSS16</name>
    <name evidence="6" type="ORF">VE01_00694</name>
</gene>
<dbReference type="Pfam" id="PF05577">
    <property type="entry name" value="Peptidase_S28"/>
    <property type="match status" value="1"/>
</dbReference>
<protein>
    <submittedName>
        <fullName evidence="6">Thymus-specific serine protease</fullName>
    </submittedName>
</protein>
<accession>A0A2P2SW16</accession>
<dbReference type="PANTHER" id="PTHR11010">
    <property type="entry name" value="PROTEASE S28 PRO-X CARBOXYPEPTIDASE-RELATED"/>
    <property type="match status" value="1"/>
</dbReference>
<dbReference type="AlphaFoldDB" id="A0A2P2SW16"/>
<organism evidence="6 7">
    <name type="scientific">Pseudogymnoascus verrucosus</name>
    <dbReference type="NCBI Taxonomy" id="342668"/>
    <lineage>
        <taxon>Eukaryota</taxon>
        <taxon>Fungi</taxon>
        <taxon>Dikarya</taxon>
        <taxon>Ascomycota</taxon>
        <taxon>Pezizomycotina</taxon>
        <taxon>Leotiomycetes</taxon>
        <taxon>Thelebolales</taxon>
        <taxon>Thelebolaceae</taxon>
        <taxon>Pseudogymnoascus</taxon>
    </lineage>
</organism>
<keyword evidence="5" id="KW-0325">Glycoprotein</keyword>
<dbReference type="GO" id="GO:0008239">
    <property type="term" value="F:dipeptidyl-peptidase activity"/>
    <property type="evidence" value="ECO:0007669"/>
    <property type="project" value="TreeGrafter"/>
</dbReference>
<keyword evidence="4" id="KW-0378">Hydrolase</keyword>
<dbReference type="PANTHER" id="PTHR11010:SF23">
    <property type="entry name" value="SERINE PEPTIDASE"/>
    <property type="match status" value="1"/>
</dbReference>
<keyword evidence="7" id="KW-1185">Reference proteome</keyword>
<evidence type="ECO:0000256" key="1">
    <source>
        <dbReference type="ARBA" id="ARBA00011079"/>
    </source>
</evidence>
<dbReference type="InterPro" id="IPR029058">
    <property type="entry name" value="AB_hydrolase_fold"/>
</dbReference>
<comment type="similarity">
    <text evidence="1">Belongs to the peptidase S28 family.</text>
</comment>
<sequence length="325" mass="36629">MWFSTFRLVVYVILFGIGQVFAQFFVWEPPIYNSTFEQYIYHTNPSLGTFQQRYWYNSEFWGGQGSLVIFINGPELDASITASDVGNGSFWFVYAQEVKAAIILVEHRYWGESSPYEVLDAEAFKYLTVEQTIADYTHFARTVKLPFDTDASSNAPQAPWVSVGCSYPGMLAAWTSRLDPGTFWAYHAMSAPSQANIEYWEYYDLIRTAMPQNCSRDLVRIAQHVGDTITTGDPIKVADLKDMFSTGALNYDDFARALVFGLDNWQIEMFSNVGTTSLFLHMCDAIEGAVDGVPGSAIPEEGVGLEKALPNFASWFKTDFIANRE</sequence>
<reference evidence="7" key="2">
    <citation type="journal article" date="2018" name="Nat. Commun.">
        <title>Extreme sensitivity to ultraviolet light in the fungal pathogen causing white-nose syndrome of bats.</title>
        <authorList>
            <person name="Palmer J.M."/>
            <person name="Drees K.P."/>
            <person name="Foster J.T."/>
            <person name="Lindner D.L."/>
        </authorList>
    </citation>
    <scope>NUCLEOTIDE SEQUENCE [LARGE SCALE GENOMIC DNA]</scope>
    <source>
        <strain evidence="7">UAMH 10579</strain>
    </source>
</reference>
<dbReference type="SUPFAM" id="SSF53474">
    <property type="entry name" value="alpha/beta-Hydrolases"/>
    <property type="match status" value="1"/>
</dbReference>
<evidence type="ECO:0000313" key="6">
    <source>
        <dbReference type="EMBL" id="OBU01029.1"/>
    </source>
</evidence>
<keyword evidence="2 6" id="KW-0645">Protease</keyword>
<dbReference type="EMBL" id="KV460207">
    <property type="protein sequence ID" value="OBU01029.1"/>
    <property type="molecule type" value="Genomic_DNA"/>
</dbReference>
<evidence type="ECO:0000256" key="2">
    <source>
        <dbReference type="ARBA" id="ARBA00022670"/>
    </source>
</evidence>
<evidence type="ECO:0000256" key="4">
    <source>
        <dbReference type="ARBA" id="ARBA00022801"/>
    </source>
</evidence>
<keyword evidence="3" id="KW-0732">Signal</keyword>
<dbReference type="RefSeq" id="XP_018134761.1">
    <property type="nucleotide sequence ID" value="XM_018270222.1"/>
</dbReference>